<reference evidence="1 2" key="1">
    <citation type="submission" date="2015-01" db="EMBL/GenBank/DDBJ databases">
        <title>The Genome Sequence of Cladophialophora immunda CBS83496.</title>
        <authorList>
            <consortium name="The Broad Institute Genomics Platform"/>
            <person name="Cuomo C."/>
            <person name="de Hoog S."/>
            <person name="Gorbushina A."/>
            <person name="Stielow B."/>
            <person name="Teixiera M."/>
            <person name="Abouelleil A."/>
            <person name="Chapman S.B."/>
            <person name="Priest M."/>
            <person name="Young S.K."/>
            <person name="Wortman J."/>
            <person name="Nusbaum C."/>
            <person name="Birren B."/>
        </authorList>
    </citation>
    <scope>NUCLEOTIDE SEQUENCE [LARGE SCALE GENOMIC DNA]</scope>
    <source>
        <strain evidence="1 2">CBS 83496</strain>
    </source>
</reference>
<dbReference type="EMBL" id="KN847041">
    <property type="protein sequence ID" value="KIW33085.1"/>
    <property type="molecule type" value="Genomic_DNA"/>
</dbReference>
<dbReference type="HOGENOM" id="CLU_900170_0_0_1"/>
<dbReference type="AlphaFoldDB" id="A0A0D2CT51"/>
<sequence length="309" mass="34605">MNHLILSAQPSASLGYALDTEGYLNSLNDNHPYVRYDIVPLRNLWGADGSVVVQATIRDQSSPFIECRRGPFLPASLVLYHIPLPASNPVSSVDPQPTPMSIHQAALLLFSNPSSALPERPASSRCGPLARFIPFRRCSLVSLSQGSLYDLRTQTDIHIPRSLHCDSERSILLTSQWGSLRPLSLIFGEIFDQITLSRVRTADRSAARAIFATRRVVSSFFRLLGERLGSFLAKMHDPHIIKQLQLSTNAPSPRTFASAEAGRQRLRGEIAKWRNYVQHMALFVDSPDLLDSFCRTLNDDADRQYFPDY</sequence>
<dbReference type="RefSeq" id="XP_016253301.1">
    <property type="nucleotide sequence ID" value="XM_016391399.1"/>
</dbReference>
<evidence type="ECO:0000313" key="1">
    <source>
        <dbReference type="EMBL" id="KIW33085.1"/>
    </source>
</evidence>
<accession>A0A0D2CT51</accession>
<keyword evidence="2" id="KW-1185">Reference proteome</keyword>
<protein>
    <submittedName>
        <fullName evidence="1">Uncharacterized protein</fullName>
    </submittedName>
</protein>
<dbReference type="VEuPathDB" id="FungiDB:PV07_04580"/>
<dbReference type="GeneID" id="27343774"/>
<dbReference type="Proteomes" id="UP000054466">
    <property type="component" value="Unassembled WGS sequence"/>
</dbReference>
<name>A0A0D2CT51_9EURO</name>
<proteinExistence type="predicted"/>
<organism evidence="1 2">
    <name type="scientific">Cladophialophora immunda</name>
    <dbReference type="NCBI Taxonomy" id="569365"/>
    <lineage>
        <taxon>Eukaryota</taxon>
        <taxon>Fungi</taxon>
        <taxon>Dikarya</taxon>
        <taxon>Ascomycota</taxon>
        <taxon>Pezizomycotina</taxon>
        <taxon>Eurotiomycetes</taxon>
        <taxon>Chaetothyriomycetidae</taxon>
        <taxon>Chaetothyriales</taxon>
        <taxon>Herpotrichiellaceae</taxon>
        <taxon>Cladophialophora</taxon>
    </lineage>
</organism>
<dbReference type="OrthoDB" id="4149001at2759"/>
<evidence type="ECO:0000313" key="2">
    <source>
        <dbReference type="Proteomes" id="UP000054466"/>
    </source>
</evidence>
<gene>
    <name evidence="1" type="ORF">PV07_04580</name>
</gene>
<dbReference type="STRING" id="569365.A0A0D2CT51"/>